<feature type="region of interest" description="Disordered" evidence="1">
    <location>
        <begin position="296"/>
        <end position="363"/>
    </location>
</feature>
<name>A0A9P3G9I6_9APHY</name>
<sequence length="878" mass="96793">MSSTEKTSTTIPNPSSTIPVYSPSALELPSLTKESPKFTQESLPTTPEALSTPLDTSHALPELPRTPPRPAKNLVNPRFALVRSMDNNGSSSGSTPLKANPSSRVNSSQTLENINPFIKSDLDNHETKIPFKRLVAKLCDIDESQFDNLVQAIRKASWLNDPCVRNAAVRFCQGVSEEDRYEPFAELSNHILRLAKEDASLAELEITYPISDGVWCRSDPIVIQRHKQHGRNGAERKPDVVYLRRRHLDAEAVVGGKRVRKWFELILYCEHKEPGPAEEKGPIVCSVLSATQSQGISNSQQAPLASQPHPLSRLTTPSSSHEDSEEQPPSGRSSGKRKRVDGGSQASAVSGSSAKRARQVTAPKNARMQAAGYALEILSNTDGSRSHCIGLILFRQDLSIWYYDASGIVTTAETIPIIDQFETFAAIIISLARCTPKQLGATPRIDPPADKTPTNHFPPETMEGYTISLTPVPIDGGRPETRAAPSSASQAESVPTKLVSSVPREASRVTVTLGSPIFSQYALVGRHTIVYRATLNGSIATCPPGTALVVKISQQVSTRPRESDLLNQARNAGVKNLPELHLAEDLWNLDDGLRGSLSEAEQKNYEARTLRALVYTEYQALDSLFSTSAKYLGEMVYQMLDCLHDLRHRALILHRDISFNNIMVLLDGPDGKPLFILNDFDLATRVTKDGQQVASATSKHRTGTLPFMAWEVLYDLCATHENVKVINTNSTAPHRLRYDFESLLYVAMWCASQCESVSKPLAHTVAAQAKGWELGTYKQLYIEKSGLLGEAPQGGMANALSNFTFTPRFEPWREWFEAWLETVAPSVSLGKAYGTEAYPSKLYFKKRPDFDYETMKGVWTRDAIVSALRSAEPTPLPE</sequence>
<dbReference type="GO" id="GO:0005524">
    <property type="term" value="F:ATP binding"/>
    <property type="evidence" value="ECO:0007669"/>
    <property type="project" value="InterPro"/>
</dbReference>
<feature type="domain" description="Protein kinase" evidence="2">
    <location>
        <begin position="507"/>
        <end position="878"/>
    </location>
</feature>
<protein>
    <recommendedName>
        <fullName evidence="2">Protein kinase domain-containing protein</fullName>
    </recommendedName>
</protein>
<dbReference type="PANTHER" id="PTHR38248:SF2">
    <property type="entry name" value="FUNK1 11"/>
    <property type="match status" value="1"/>
</dbReference>
<dbReference type="EMBL" id="BPQB01000016">
    <property type="protein sequence ID" value="GJE90425.1"/>
    <property type="molecule type" value="Genomic_DNA"/>
</dbReference>
<feature type="region of interest" description="Disordered" evidence="1">
    <location>
        <begin position="1"/>
        <end position="108"/>
    </location>
</feature>
<dbReference type="AlphaFoldDB" id="A0A9P3G9I6"/>
<organism evidence="3 4">
    <name type="scientific">Phanerochaete sordida</name>
    <dbReference type="NCBI Taxonomy" id="48140"/>
    <lineage>
        <taxon>Eukaryota</taxon>
        <taxon>Fungi</taxon>
        <taxon>Dikarya</taxon>
        <taxon>Basidiomycota</taxon>
        <taxon>Agaricomycotina</taxon>
        <taxon>Agaricomycetes</taxon>
        <taxon>Polyporales</taxon>
        <taxon>Phanerochaetaceae</taxon>
        <taxon>Phanerochaete</taxon>
    </lineage>
</organism>
<proteinExistence type="predicted"/>
<dbReference type="Proteomes" id="UP000703269">
    <property type="component" value="Unassembled WGS sequence"/>
</dbReference>
<accession>A0A9P3G9I6</accession>
<evidence type="ECO:0000313" key="4">
    <source>
        <dbReference type="Proteomes" id="UP000703269"/>
    </source>
</evidence>
<dbReference type="GO" id="GO:0004672">
    <property type="term" value="F:protein kinase activity"/>
    <property type="evidence" value="ECO:0007669"/>
    <property type="project" value="InterPro"/>
</dbReference>
<feature type="compositionally biased region" description="Low complexity" evidence="1">
    <location>
        <begin position="7"/>
        <end position="19"/>
    </location>
</feature>
<feature type="region of interest" description="Disordered" evidence="1">
    <location>
        <begin position="476"/>
        <end position="496"/>
    </location>
</feature>
<evidence type="ECO:0000313" key="3">
    <source>
        <dbReference type="EMBL" id="GJE90425.1"/>
    </source>
</evidence>
<evidence type="ECO:0000259" key="2">
    <source>
        <dbReference type="PROSITE" id="PS50011"/>
    </source>
</evidence>
<keyword evidence="4" id="KW-1185">Reference proteome</keyword>
<feature type="compositionally biased region" description="Polar residues" evidence="1">
    <location>
        <begin position="37"/>
        <end position="55"/>
    </location>
</feature>
<feature type="compositionally biased region" description="Low complexity" evidence="1">
    <location>
        <begin position="342"/>
        <end position="354"/>
    </location>
</feature>
<gene>
    <name evidence="3" type="ORF">PsYK624_065580</name>
</gene>
<dbReference type="InterPro" id="IPR011009">
    <property type="entry name" value="Kinase-like_dom_sf"/>
</dbReference>
<comment type="caution">
    <text evidence="3">The sequence shown here is derived from an EMBL/GenBank/DDBJ whole genome shotgun (WGS) entry which is preliminary data.</text>
</comment>
<dbReference type="SUPFAM" id="SSF56112">
    <property type="entry name" value="Protein kinase-like (PK-like)"/>
    <property type="match status" value="1"/>
</dbReference>
<dbReference type="InterPro" id="IPR040976">
    <property type="entry name" value="Pkinase_fungal"/>
</dbReference>
<dbReference type="PROSITE" id="PS50011">
    <property type="entry name" value="PROTEIN_KINASE_DOM"/>
    <property type="match status" value="1"/>
</dbReference>
<reference evidence="3 4" key="1">
    <citation type="submission" date="2021-08" db="EMBL/GenBank/DDBJ databases">
        <title>Draft Genome Sequence of Phanerochaete sordida strain YK-624.</title>
        <authorList>
            <person name="Mori T."/>
            <person name="Dohra H."/>
            <person name="Suzuki T."/>
            <person name="Kawagishi H."/>
            <person name="Hirai H."/>
        </authorList>
    </citation>
    <scope>NUCLEOTIDE SEQUENCE [LARGE SCALE GENOMIC DNA]</scope>
    <source>
        <strain evidence="3 4">YK-624</strain>
    </source>
</reference>
<evidence type="ECO:0000256" key="1">
    <source>
        <dbReference type="SAM" id="MobiDB-lite"/>
    </source>
</evidence>
<dbReference type="Pfam" id="PF17667">
    <property type="entry name" value="Pkinase_fungal"/>
    <property type="match status" value="1"/>
</dbReference>
<dbReference type="InterPro" id="IPR008266">
    <property type="entry name" value="Tyr_kinase_AS"/>
</dbReference>
<dbReference type="OrthoDB" id="5569250at2759"/>
<feature type="compositionally biased region" description="Polar residues" evidence="1">
    <location>
        <begin position="85"/>
        <end position="108"/>
    </location>
</feature>
<feature type="compositionally biased region" description="Polar residues" evidence="1">
    <location>
        <begin position="484"/>
        <end position="493"/>
    </location>
</feature>
<dbReference type="PANTHER" id="PTHR38248">
    <property type="entry name" value="FUNK1 6"/>
    <property type="match status" value="1"/>
</dbReference>
<dbReference type="Gene3D" id="1.10.510.10">
    <property type="entry name" value="Transferase(Phosphotransferase) domain 1"/>
    <property type="match status" value="1"/>
</dbReference>
<dbReference type="PROSITE" id="PS00109">
    <property type="entry name" value="PROTEIN_KINASE_TYR"/>
    <property type="match status" value="1"/>
</dbReference>
<dbReference type="InterPro" id="IPR000719">
    <property type="entry name" value="Prot_kinase_dom"/>
</dbReference>